<organism evidence="8 9">
    <name type="scientific">Rickenella mellea</name>
    <dbReference type="NCBI Taxonomy" id="50990"/>
    <lineage>
        <taxon>Eukaryota</taxon>
        <taxon>Fungi</taxon>
        <taxon>Dikarya</taxon>
        <taxon>Basidiomycota</taxon>
        <taxon>Agaricomycotina</taxon>
        <taxon>Agaricomycetes</taxon>
        <taxon>Hymenochaetales</taxon>
        <taxon>Rickenellaceae</taxon>
        <taxon>Rickenella</taxon>
    </lineage>
</organism>
<dbReference type="GO" id="GO:0005783">
    <property type="term" value="C:endoplasmic reticulum"/>
    <property type="evidence" value="ECO:0007669"/>
    <property type="project" value="TreeGrafter"/>
</dbReference>
<dbReference type="VEuPathDB" id="FungiDB:BD410DRAFT_717833"/>
<evidence type="ECO:0000313" key="9">
    <source>
        <dbReference type="Proteomes" id="UP000294933"/>
    </source>
</evidence>
<dbReference type="EMBL" id="ML170164">
    <property type="protein sequence ID" value="TDL25144.1"/>
    <property type="molecule type" value="Genomic_DNA"/>
</dbReference>
<dbReference type="OrthoDB" id="690928at2759"/>
<dbReference type="GO" id="GO:0006506">
    <property type="term" value="P:GPI anchor biosynthetic process"/>
    <property type="evidence" value="ECO:0007669"/>
    <property type="project" value="TreeGrafter"/>
</dbReference>
<feature type="domain" description="PIG-P" evidence="7">
    <location>
        <begin position="31"/>
        <end position="151"/>
    </location>
</feature>
<dbReference type="InterPro" id="IPR052263">
    <property type="entry name" value="GPI_Anchor_Biosynth"/>
</dbReference>
<evidence type="ECO:0000259" key="7">
    <source>
        <dbReference type="Pfam" id="PF08510"/>
    </source>
</evidence>
<dbReference type="GO" id="GO:0016020">
    <property type="term" value="C:membrane"/>
    <property type="evidence" value="ECO:0007669"/>
    <property type="project" value="UniProtKB-SubCell"/>
</dbReference>
<feature type="transmembrane region" description="Helical" evidence="6">
    <location>
        <begin position="74"/>
        <end position="97"/>
    </location>
</feature>
<dbReference type="InterPro" id="IPR013717">
    <property type="entry name" value="PIG-P"/>
</dbReference>
<dbReference type="AlphaFoldDB" id="A0A4Y7QC45"/>
<proteinExistence type="predicted"/>
<evidence type="ECO:0000256" key="4">
    <source>
        <dbReference type="ARBA" id="ARBA00023136"/>
    </source>
</evidence>
<feature type="region of interest" description="Disordered" evidence="5">
    <location>
        <begin position="1"/>
        <end position="22"/>
    </location>
</feature>
<evidence type="ECO:0000256" key="3">
    <source>
        <dbReference type="ARBA" id="ARBA00022989"/>
    </source>
</evidence>
<comment type="subcellular location">
    <subcellularLocation>
        <location evidence="1">Membrane</location>
        <topology evidence="1">Multi-pass membrane protein</topology>
    </subcellularLocation>
</comment>
<evidence type="ECO:0000313" key="8">
    <source>
        <dbReference type="EMBL" id="TDL25144.1"/>
    </source>
</evidence>
<evidence type="ECO:0000256" key="2">
    <source>
        <dbReference type="ARBA" id="ARBA00022692"/>
    </source>
</evidence>
<gene>
    <name evidence="8" type="ORF">BD410DRAFT_717833</name>
</gene>
<dbReference type="PANTHER" id="PTHR46346:SF1">
    <property type="entry name" value="PHOSPHATIDYLINOSITOL N-ACETYLGLUCOSAMINYLTRANSFERASE SUBUNIT P"/>
    <property type="match status" value="1"/>
</dbReference>
<dbReference type="STRING" id="50990.A0A4Y7QC45"/>
<keyword evidence="2 6" id="KW-0812">Transmembrane</keyword>
<protein>
    <submittedName>
        <fullName evidence="8">PIG-P-domain-containing protein</fullName>
    </submittedName>
</protein>
<accession>A0A4Y7QC45</accession>
<reference evidence="8 9" key="1">
    <citation type="submission" date="2018-06" db="EMBL/GenBank/DDBJ databases">
        <title>A transcriptomic atlas of mushroom development highlights an independent origin of complex multicellularity.</title>
        <authorList>
            <consortium name="DOE Joint Genome Institute"/>
            <person name="Krizsan K."/>
            <person name="Almasi E."/>
            <person name="Merenyi Z."/>
            <person name="Sahu N."/>
            <person name="Viragh M."/>
            <person name="Koszo T."/>
            <person name="Mondo S."/>
            <person name="Kiss B."/>
            <person name="Balint B."/>
            <person name="Kues U."/>
            <person name="Barry K."/>
            <person name="Hegedus J.C."/>
            <person name="Henrissat B."/>
            <person name="Johnson J."/>
            <person name="Lipzen A."/>
            <person name="Ohm R."/>
            <person name="Nagy I."/>
            <person name="Pangilinan J."/>
            <person name="Yan J."/>
            <person name="Xiong Y."/>
            <person name="Grigoriev I.V."/>
            <person name="Hibbett D.S."/>
            <person name="Nagy L.G."/>
        </authorList>
    </citation>
    <scope>NUCLEOTIDE SEQUENCE [LARGE SCALE GENOMIC DNA]</scope>
    <source>
        <strain evidence="8 9">SZMC22713</strain>
    </source>
</reference>
<evidence type="ECO:0000256" key="1">
    <source>
        <dbReference type="ARBA" id="ARBA00004141"/>
    </source>
</evidence>
<evidence type="ECO:0000256" key="6">
    <source>
        <dbReference type="SAM" id="Phobius"/>
    </source>
</evidence>
<keyword evidence="9" id="KW-1185">Reference proteome</keyword>
<dbReference type="Proteomes" id="UP000294933">
    <property type="component" value="Unassembled WGS sequence"/>
</dbReference>
<dbReference type="Pfam" id="PF08510">
    <property type="entry name" value="PIG-P"/>
    <property type="match status" value="1"/>
</dbReference>
<sequence>MADGEEREPTSPLSPVAPYPRPPIQRSRAPEFYGFVGWISTSLLFFLYIFWAILPEEWLEWLGITWYPSREWAILVPAYSVVLILLTYFTYWALAIYSTPPFNDLRTVTGPHSKAHFPDKMNPDPYLSAASPDAIPEMYDIPIGLVNRVLYGERPKGK</sequence>
<keyword evidence="3 6" id="KW-1133">Transmembrane helix</keyword>
<keyword evidence="4 6" id="KW-0472">Membrane</keyword>
<dbReference type="PANTHER" id="PTHR46346">
    <property type="entry name" value="PHOSPHATIDYLINOSITOL N-ACETYLGLUCOSAMINYLTRANSFERASE SUBUNIT P"/>
    <property type="match status" value="1"/>
</dbReference>
<evidence type="ECO:0000256" key="5">
    <source>
        <dbReference type="SAM" id="MobiDB-lite"/>
    </source>
</evidence>
<feature type="transmembrane region" description="Helical" evidence="6">
    <location>
        <begin position="32"/>
        <end position="54"/>
    </location>
</feature>
<name>A0A4Y7QC45_9AGAM</name>